<name>A0A8D0G7I8_SPHPU</name>
<dbReference type="GO" id="GO:0007099">
    <property type="term" value="P:centriole replication"/>
    <property type="evidence" value="ECO:0007669"/>
    <property type="project" value="InterPro"/>
</dbReference>
<evidence type="ECO:0000256" key="1">
    <source>
        <dbReference type="SAM" id="MobiDB-lite"/>
    </source>
</evidence>
<dbReference type="GO" id="GO:0034451">
    <property type="term" value="C:centriolar satellite"/>
    <property type="evidence" value="ECO:0007669"/>
    <property type="project" value="TreeGrafter"/>
</dbReference>
<proteinExistence type="predicted"/>
<protein>
    <submittedName>
        <fullName evidence="2">Uncharacterized protein</fullName>
    </submittedName>
</protein>
<feature type="region of interest" description="Disordered" evidence="1">
    <location>
        <begin position="109"/>
        <end position="145"/>
    </location>
</feature>
<dbReference type="Ensembl" id="ENSSPUT00000002592.1">
    <property type="protein sequence ID" value="ENSSPUP00000002448.1"/>
    <property type="gene ID" value="ENSSPUG00000001884.1"/>
</dbReference>
<accession>A0A8D0G7I8</accession>
<evidence type="ECO:0000313" key="3">
    <source>
        <dbReference type="Proteomes" id="UP000694392"/>
    </source>
</evidence>
<feature type="region of interest" description="Disordered" evidence="1">
    <location>
        <begin position="179"/>
        <end position="207"/>
    </location>
</feature>
<dbReference type="Pfam" id="PF15718">
    <property type="entry name" value="MNR"/>
    <property type="match status" value="1"/>
</dbReference>
<dbReference type="PANTHER" id="PTHR15732">
    <property type="entry name" value="PROTEIN MOONRAKER"/>
    <property type="match status" value="1"/>
</dbReference>
<keyword evidence="3" id="KW-1185">Reference proteome</keyword>
<dbReference type="InterPro" id="IPR031447">
    <property type="entry name" value="MNR"/>
</dbReference>
<sequence length="373" mass="41746">MGPSKPATSYVPLTSTVQTDKNEARTLQTQLQFNRNVPAAPENLAVRYSSPRPIIIEKLKQPDNLRDQSAGDGLDLRSSIPFSFVSEEKLNLAVNLAKRDIKRRHLEEQLFRNDESKSTYPQKPEQGNSKTSEGIAERNSSKSRKCLKYQQQLKQPSKMEVTSSGARVYLYTSNLGKLEPALSDSPPTHDPGPGPKQSLPKDEDKSTLEVRRLQKELRSCMQKIEELAKKEFEGLDPDTSFLSRVFLTLPTELVLTRIIFLNKQVKEIQEDLEKLSPHKTKHTRKSQAMSRLAAAHRGAIRALQMFANQFTGRSEQQVPGQYKELGNLIRQLSLCSAKLEMDSSVPDVLIDILLQIEVGKSPRPCLGPGASSG</sequence>
<dbReference type="GeneTree" id="ENSGT00390000009714"/>
<organism evidence="2 3">
    <name type="scientific">Sphenodon punctatus</name>
    <name type="common">Tuatara</name>
    <name type="synonym">Hatteria punctata</name>
    <dbReference type="NCBI Taxonomy" id="8508"/>
    <lineage>
        <taxon>Eukaryota</taxon>
        <taxon>Metazoa</taxon>
        <taxon>Chordata</taxon>
        <taxon>Craniata</taxon>
        <taxon>Vertebrata</taxon>
        <taxon>Euteleostomi</taxon>
        <taxon>Lepidosauria</taxon>
        <taxon>Sphenodontia</taxon>
        <taxon>Sphenodontidae</taxon>
        <taxon>Sphenodon</taxon>
    </lineage>
</organism>
<dbReference type="PANTHER" id="PTHR15732:SF4">
    <property type="entry name" value="PROTEIN MOONRAKER"/>
    <property type="match status" value="1"/>
</dbReference>
<dbReference type="AlphaFoldDB" id="A0A8D0G7I8"/>
<evidence type="ECO:0000313" key="2">
    <source>
        <dbReference type="Ensembl" id="ENSSPUP00000002448.1"/>
    </source>
</evidence>
<dbReference type="GO" id="GO:0071539">
    <property type="term" value="P:protein localization to centrosome"/>
    <property type="evidence" value="ECO:0007669"/>
    <property type="project" value="TreeGrafter"/>
</dbReference>
<dbReference type="Proteomes" id="UP000694392">
    <property type="component" value="Unplaced"/>
</dbReference>
<reference evidence="2" key="1">
    <citation type="submission" date="2025-08" db="UniProtKB">
        <authorList>
            <consortium name="Ensembl"/>
        </authorList>
    </citation>
    <scope>IDENTIFICATION</scope>
</reference>
<reference evidence="2" key="2">
    <citation type="submission" date="2025-09" db="UniProtKB">
        <authorList>
            <consortium name="Ensembl"/>
        </authorList>
    </citation>
    <scope>IDENTIFICATION</scope>
</reference>
<feature type="compositionally biased region" description="Polar residues" evidence="1">
    <location>
        <begin position="118"/>
        <end position="132"/>
    </location>
</feature>